<keyword evidence="2" id="KW-1185">Reference proteome</keyword>
<dbReference type="EMBL" id="CAUOFW020006899">
    <property type="protein sequence ID" value="CAK9176737.1"/>
    <property type="molecule type" value="Genomic_DNA"/>
</dbReference>
<gene>
    <name evidence="1" type="ORF">ILEXP_LOCUS46603</name>
</gene>
<evidence type="ECO:0000313" key="2">
    <source>
        <dbReference type="Proteomes" id="UP001642360"/>
    </source>
</evidence>
<organism evidence="1 2">
    <name type="scientific">Ilex paraguariensis</name>
    <name type="common">yerba mate</name>
    <dbReference type="NCBI Taxonomy" id="185542"/>
    <lineage>
        <taxon>Eukaryota</taxon>
        <taxon>Viridiplantae</taxon>
        <taxon>Streptophyta</taxon>
        <taxon>Embryophyta</taxon>
        <taxon>Tracheophyta</taxon>
        <taxon>Spermatophyta</taxon>
        <taxon>Magnoliopsida</taxon>
        <taxon>eudicotyledons</taxon>
        <taxon>Gunneridae</taxon>
        <taxon>Pentapetalae</taxon>
        <taxon>asterids</taxon>
        <taxon>campanulids</taxon>
        <taxon>Aquifoliales</taxon>
        <taxon>Aquifoliaceae</taxon>
        <taxon>Ilex</taxon>
    </lineage>
</organism>
<protein>
    <submittedName>
        <fullName evidence="1">Uncharacterized protein</fullName>
    </submittedName>
</protein>
<sequence>MPWQYILIKFVASNRAFQTSIPGKTYRKTVWRVVFMQQAAVEVMLHYICFESWIMSVQFLSMPWALPGAHTVFLSASEQAMGLSHISYHPHSIAFLWSYGYSSNLTPS</sequence>
<proteinExistence type="predicted"/>
<comment type="caution">
    <text evidence="1">The sequence shown here is derived from an EMBL/GenBank/DDBJ whole genome shotgun (WGS) entry which is preliminary data.</text>
</comment>
<reference evidence="1 2" key="1">
    <citation type="submission" date="2024-02" db="EMBL/GenBank/DDBJ databases">
        <authorList>
            <person name="Vignale AGUSTIN F."/>
            <person name="Sosa J E."/>
            <person name="Modenutti C."/>
        </authorList>
    </citation>
    <scope>NUCLEOTIDE SEQUENCE [LARGE SCALE GENOMIC DNA]</scope>
</reference>
<name>A0ABC8U513_9AQUA</name>
<accession>A0ABC8U513</accession>
<evidence type="ECO:0000313" key="1">
    <source>
        <dbReference type="EMBL" id="CAK9176737.1"/>
    </source>
</evidence>
<dbReference type="Proteomes" id="UP001642360">
    <property type="component" value="Unassembled WGS sequence"/>
</dbReference>
<dbReference type="AlphaFoldDB" id="A0ABC8U513"/>